<evidence type="ECO:0000259" key="1">
    <source>
        <dbReference type="Pfam" id="PF06283"/>
    </source>
</evidence>
<feature type="domain" description="ThuA-like" evidence="1">
    <location>
        <begin position="42"/>
        <end position="252"/>
    </location>
</feature>
<protein>
    <submittedName>
        <fullName evidence="2">ThuA domain-containing protein</fullName>
    </submittedName>
</protein>
<accession>A0ABS9IZX7</accession>
<evidence type="ECO:0000313" key="2">
    <source>
        <dbReference type="EMBL" id="MCF8713731.1"/>
    </source>
</evidence>
<dbReference type="SUPFAM" id="SSF52317">
    <property type="entry name" value="Class I glutamine amidotransferase-like"/>
    <property type="match status" value="1"/>
</dbReference>
<name>A0ABS9IZX7_9FLAO</name>
<organism evidence="2 3">
    <name type="scientific">Joostella atrarenae</name>
    <dbReference type="NCBI Taxonomy" id="679257"/>
    <lineage>
        <taxon>Bacteria</taxon>
        <taxon>Pseudomonadati</taxon>
        <taxon>Bacteroidota</taxon>
        <taxon>Flavobacteriia</taxon>
        <taxon>Flavobacteriales</taxon>
        <taxon>Flavobacteriaceae</taxon>
        <taxon>Joostella</taxon>
    </lineage>
</organism>
<sequence length="257" mass="29089">MKNLLFTVVLISLFGCKENNSEKETVTLSESSQSEEVVAQDQVLVFTKTAGFRHKSIETGVALIEKLGAENDFEVTHTEDSLQFNLDNLKKYKMVMFLSTTEDVLGEEQQEAFKKYIQGGGNFMGIHAATDTEFEWPWYGKLVGAYFVNHPSGTRDAAINVIDRNHISTKGLPAVWNRKDEWYNFKNINPEMNVLMKLDESSYEGGTNGDNHPIAWYHEFDGGRAFYTGGGHSIESFSEPLFVEHILGGIFYCLERE</sequence>
<comment type="caution">
    <text evidence="2">The sequence shown here is derived from an EMBL/GenBank/DDBJ whole genome shotgun (WGS) entry which is preliminary data.</text>
</comment>
<gene>
    <name evidence="2" type="ORF">JM658_02735</name>
</gene>
<dbReference type="InterPro" id="IPR029010">
    <property type="entry name" value="ThuA-like"/>
</dbReference>
<keyword evidence="3" id="KW-1185">Reference proteome</keyword>
<evidence type="ECO:0000313" key="3">
    <source>
        <dbReference type="Proteomes" id="UP000829517"/>
    </source>
</evidence>
<dbReference type="PROSITE" id="PS51257">
    <property type="entry name" value="PROKAR_LIPOPROTEIN"/>
    <property type="match status" value="1"/>
</dbReference>
<dbReference type="PANTHER" id="PTHR40469">
    <property type="entry name" value="SECRETED GLYCOSYL HYDROLASE"/>
    <property type="match status" value="1"/>
</dbReference>
<dbReference type="Pfam" id="PF06283">
    <property type="entry name" value="ThuA"/>
    <property type="match status" value="1"/>
</dbReference>
<dbReference type="Gene3D" id="3.40.50.880">
    <property type="match status" value="1"/>
</dbReference>
<dbReference type="RefSeq" id="WP_236957691.1">
    <property type="nucleotide sequence ID" value="NZ_JAETXX010000001.1"/>
</dbReference>
<dbReference type="EMBL" id="JAETXX010000001">
    <property type="protein sequence ID" value="MCF8713731.1"/>
    <property type="molecule type" value="Genomic_DNA"/>
</dbReference>
<proteinExistence type="predicted"/>
<dbReference type="PANTHER" id="PTHR40469:SF2">
    <property type="entry name" value="GALACTOSE-BINDING DOMAIN-LIKE SUPERFAMILY PROTEIN"/>
    <property type="match status" value="1"/>
</dbReference>
<dbReference type="Proteomes" id="UP000829517">
    <property type="component" value="Unassembled WGS sequence"/>
</dbReference>
<dbReference type="InterPro" id="IPR029062">
    <property type="entry name" value="Class_I_gatase-like"/>
</dbReference>
<reference evidence="2 3" key="1">
    <citation type="submission" date="2021-01" db="EMBL/GenBank/DDBJ databases">
        <title>Genome sequencing of Joostella atrarenae M1-2 (= KCTC 23194).</title>
        <authorList>
            <person name="Zakaria M.R."/>
            <person name="Lam M.Q."/>
            <person name="Chong C.S."/>
        </authorList>
    </citation>
    <scope>NUCLEOTIDE SEQUENCE [LARGE SCALE GENOMIC DNA]</scope>
    <source>
        <strain evidence="2 3">M1-2</strain>
    </source>
</reference>